<dbReference type="PROSITE" id="PS50889">
    <property type="entry name" value="S4"/>
    <property type="match status" value="1"/>
</dbReference>
<keyword evidence="12" id="KW-0413">Isomerase</keyword>
<evidence type="ECO:0000256" key="9">
    <source>
        <dbReference type="ARBA" id="ARBA00043147"/>
    </source>
</evidence>
<dbReference type="CDD" id="cd00165">
    <property type="entry name" value="S4"/>
    <property type="match status" value="1"/>
</dbReference>
<dbReference type="SUPFAM" id="SSF55174">
    <property type="entry name" value="Alpha-L RNA-binding motif"/>
    <property type="match status" value="1"/>
</dbReference>
<keyword evidence="10" id="KW-0694">RNA-binding</keyword>
<reference evidence="12 13" key="1">
    <citation type="submission" date="2023-07" db="EMBL/GenBank/DDBJ databases">
        <title>Sorghum-associated microbial communities from plants grown in Nebraska, USA.</title>
        <authorList>
            <person name="Schachtman D."/>
        </authorList>
    </citation>
    <scope>NUCLEOTIDE SEQUENCE [LARGE SCALE GENOMIC DNA]</scope>
    <source>
        <strain evidence="12 13">DS1607</strain>
    </source>
</reference>
<evidence type="ECO:0000259" key="11">
    <source>
        <dbReference type="SMART" id="SM00363"/>
    </source>
</evidence>
<dbReference type="EMBL" id="JAUSRO010000013">
    <property type="protein sequence ID" value="MDP9901663.1"/>
    <property type="molecule type" value="Genomic_DNA"/>
</dbReference>
<name>A0ABT9SBE4_9BURK</name>
<gene>
    <name evidence="12" type="ORF">J2W36_003932</name>
</gene>
<evidence type="ECO:0000256" key="4">
    <source>
        <dbReference type="ARBA" id="ARBA00039989"/>
    </source>
</evidence>
<dbReference type="Gene3D" id="3.10.290.10">
    <property type="entry name" value="RNA-binding S4 domain"/>
    <property type="match status" value="1"/>
</dbReference>
<dbReference type="SMART" id="SM00363">
    <property type="entry name" value="S4"/>
    <property type="match status" value="1"/>
</dbReference>
<dbReference type="SUPFAM" id="SSF55120">
    <property type="entry name" value="Pseudouridine synthase"/>
    <property type="match status" value="1"/>
</dbReference>
<evidence type="ECO:0000256" key="8">
    <source>
        <dbReference type="ARBA" id="ARBA00042890"/>
    </source>
</evidence>
<keyword evidence="13" id="KW-1185">Reference proteome</keyword>
<dbReference type="Gene3D" id="3.30.2350.10">
    <property type="entry name" value="Pseudouridine synthase"/>
    <property type="match status" value="1"/>
</dbReference>
<evidence type="ECO:0000313" key="13">
    <source>
        <dbReference type="Proteomes" id="UP001226867"/>
    </source>
</evidence>
<evidence type="ECO:0000313" key="12">
    <source>
        <dbReference type="EMBL" id="MDP9901663.1"/>
    </source>
</evidence>
<proteinExistence type="predicted"/>
<protein>
    <recommendedName>
        <fullName evidence="4">Dual-specificity RNA pseudouridine synthase RluF</fullName>
        <ecNumber evidence="3">5.4.99.21</ecNumber>
    </recommendedName>
    <alternativeName>
        <fullName evidence="6">23S rRNA pseudouridine(2604) synthase</fullName>
    </alternativeName>
    <alternativeName>
        <fullName evidence="8">Ribosomal large subunit pseudouridine synthase F</fullName>
    </alternativeName>
    <alternativeName>
        <fullName evidence="7">rRNA pseudouridylate synthase F</fullName>
    </alternativeName>
    <alternativeName>
        <fullName evidence="9">rRNA-uridine isomerase F</fullName>
    </alternativeName>
    <alternativeName>
        <fullName evidence="5">tRNA(Tyr) pseudouridine(35) synthase</fullName>
    </alternativeName>
</protein>
<dbReference type="EC" id="5.4.99.21" evidence="3"/>
<dbReference type="InterPro" id="IPR002942">
    <property type="entry name" value="S4_RNA-bd"/>
</dbReference>
<organism evidence="12 13">
    <name type="scientific">Variovorax ginsengisoli</name>
    <dbReference type="NCBI Taxonomy" id="363844"/>
    <lineage>
        <taxon>Bacteria</taxon>
        <taxon>Pseudomonadati</taxon>
        <taxon>Pseudomonadota</taxon>
        <taxon>Betaproteobacteria</taxon>
        <taxon>Burkholderiales</taxon>
        <taxon>Comamonadaceae</taxon>
        <taxon>Variovorax</taxon>
    </lineage>
</organism>
<dbReference type="InterPro" id="IPR036986">
    <property type="entry name" value="S4_RNA-bd_sf"/>
</dbReference>
<evidence type="ECO:0000256" key="10">
    <source>
        <dbReference type="PROSITE-ProRule" id="PRU00182"/>
    </source>
</evidence>
<dbReference type="InterPro" id="IPR020103">
    <property type="entry name" value="PsdUridine_synth_cat_dom_sf"/>
</dbReference>
<evidence type="ECO:0000256" key="3">
    <source>
        <dbReference type="ARBA" id="ARBA00038922"/>
    </source>
</evidence>
<comment type="catalytic activity">
    <reaction evidence="2">
        <text>uridine(2604) in 23S rRNA = pseudouridine(2604) in 23S rRNA</text>
        <dbReference type="Rhea" id="RHEA:38875"/>
        <dbReference type="Rhea" id="RHEA-COMP:10093"/>
        <dbReference type="Rhea" id="RHEA-COMP:10094"/>
        <dbReference type="ChEBI" id="CHEBI:65314"/>
        <dbReference type="ChEBI" id="CHEBI:65315"/>
        <dbReference type="EC" id="5.4.99.21"/>
    </reaction>
</comment>
<dbReference type="Proteomes" id="UP001226867">
    <property type="component" value="Unassembled WGS sequence"/>
</dbReference>
<evidence type="ECO:0000256" key="1">
    <source>
        <dbReference type="ARBA" id="ARBA00036390"/>
    </source>
</evidence>
<sequence length="244" mass="26932">MEDQEGIRLAKRVAAQAGCSRREAELLIENGAVRVDGTRVEVPQTRVHAHQQVEIDKAARPEPVQVVTLLLHKPPGIAFDAPPARLLVPGQRCEADTSQRPTLQRHFANQECLTPLETGASGLIVFTQDPRIARKLIEDAGLMEYEVMVDVSGPVGPEALHRLNQSPVIDGRAMLPAKVSVNRQNEGVTGLRFAMKGAWQGQIAQMCDSVDLRILAMKRIRVGRVPLAGLQPGEWRYLLPHEKF</sequence>
<accession>A0ABT9SBE4</accession>
<dbReference type="GO" id="GO:0160138">
    <property type="term" value="F:23S rRNA pseudouridine(2604) synthase activity"/>
    <property type="evidence" value="ECO:0007669"/>
    <property type="project" value="UniProtKB-EC"/>
</dbReference>
<evidence type="ECO:0000256" key="5">
    <source>
        <dbReference type="ARBA" id="ARBA00041420"/>
    </source>
</evidence>
<evidence type="ECO:0000256" key="2">
    <source>
        <dbReference type="ARBA" id="ARBA00036535"/>
    </source>
</evidence>
<feature type="domain" description="RNA-binding S4" evidence="11">
    <location>
        <begin position="7"/>
        <end position="72"/>
    </location>
</feature>
<dbReference type="InterPro" id="IPR050343">
    <property type="entry name" value="RsuA_PseudoU_synthase"/>
</dbReference>
<dbReference type="Pfam" id="PF01479">
    <property type="entry name" value="S4"/>
    <property type="match status" value="1"/>
</dbReference>
<dbReference type="PANTHER" id="PTHR47683">
    <property type="entry name" value="PSEUDOURIDINE SYNTHASE FAMILY PROTEIN-RELATED"/>
    <property type="match status" value="1"/>
</dbReference>
<dbReference type="PANTHER" id="PTHR47683:SF2">
    <property type="entry name" value="RNA-BINDING S4 DOMAIN-CONTAINING PROTEIN"/>
    <property type="match status" value="1"/>
</dbReference>
<comment type="caution">
    <text evidence="12">The sequence shown here is derived from an EMBL/GenBank/DDBJ whole genome shotgun (WGS) entry which is preliminary data.</text>
</comment>
<evidence type="ECO:0000256" key="7">
    <source>
        <dbReference type="ARBA" id="ARBA00042843"/>
    </source>
</evidence>
<comment type="catalytic activity">
    <reaction evidence="1">
        <text>uridine(35) in tRNA(Tyr) = pseudouridine(35) in tRNA(Tyr)</text>
        <dbReference type="Rhea" id="RHEA:60556"/>
        <dbReference type="Rhea" id="RHEA-COMP:15607"/>
        <dbReference type="Rhea" id="RHEA-COMP:15608"/>
        <dbReference type="ChEBI" id="CHEBI:65314"/>
        <dbReference type="ChEBI" id="CHEBI:65315"/>
    </reaction>
</comment>
<dbReference type="RefSeq" id="WP_307691430.1">
    <property type="nucleotide sequence ID" value="NZ_JAUSRO010000013.1"/>
</dbReference>
<evidence type="ECO:0000256" key="6">
    <source>
        <dbReference type="ARBA" id="ARBA00041697"/>
    </source>
</evidence>